<keyword evidence="2" id="KW-0411">Iron-sulfur</keyword>
<name>A0A0V8RVK6_PYROC</name>
<dbReference type="NCBIfam" id="TIGR01957">
    <property type="entry name" value="nuoB_fam"/>
    <property type="match status" value="1"/>
</dbReference>
<evidence type="ECO:0000313" key="5">
    <source>
        <dbReference type="Proteomes" id="UP000053352"/>
    </source>
</evidence>
<dbReference type="GO" id="GO:0009060">
    <property type="term" value="P:aerobic respiration"/>
    <property type="evidence" value="ECO:0007669"/>
    <property type="project" value="TreeGrafter"/>
</dbReference>
<dbReference type="Proteomes" id="UP000053352">
    <property type="component" value="Unassembled WGS sequence"/>
</dbReference>
<dbReference type="PANTHER" id="PTHR11995:SF14">
    <property type="entry name" value="NADH DEHYDROGENASE [UBIQUINONE] IRON-SULFUR PROTEIN 7, MITOCHONDRIAL"/>
    <property type="match status" value="1"/>
</dbReference>
<dbReference type="GO" id="GO:0046872">
    <property type="term" value="F:metal ion binding"/>
    <property type="evidence" value="ECO:0007669"/>
    <property type="project" value="UniProtKB-KW"/>
</dbReference>
<dbReference type="GO" id="GO:0048038">
    <property type="term" value="F:quinone binding"/>
    <property type="evidence" value="ECO:0007669"/>
    <property type="project" value="InterPro"/>
</dbReference>
<dbReference type="GO" id="GO:0051539">
    <property type="term" value="F:4 iron, 4 sulfur cluster binding"/>
    <property type="evidence" value="ECO:0007669"/>
    <property type="project" value="UniProtKB-KW"/>
</dbReference>
<comment type="similarity">
    <text evidence="1 2">Belongs to the complex I 20 kDa subunit family.</text>
</comment>
<sequence>MYQYRDWRRGLILVGNLEEAAEKAARWLVEKTPIKTLRDWATSFSLWPVHLTTSCCGAEFAALYAPKYDAERLGSLPFTHARNTNLVIIEGTLTRKMARVARITWEQMPWPKFVIAMGACALTGGLFYNSYNVVLAHEVLPVDYYVPGCPPPPEAVAHALVKLQQKVRQGKWRPRDVEDKSKLKELMEPMYRRAEEYQRVVAEQRLLAEG</sequence>
<gene>
    <name evidence="4" type="ORF">CF15_04685</name>
</gene>
<feature type="domain" description="NADH:ubiquinone oxidoreductase-like 20kDa subunit" evidence="3">
    <location>
        <begin position="55"/>
        <end position="163"/>
    </location>
</feature>
<dbReference type="InterPro" id="IPR006137">
    <property type="entry name" value="NADH_UbQ_OxRdtase-like_20kDa"/>
</dbReference>
<dbReference type="OrthoDB" id="5740at2157"/>
<keyword evidence="5" id="KW-1185">Reference proteome</keyword>
<dbReference type="AlphaFoldDB" id="A0A0V8RVK6"/>
<dbReference type="PANTHER" id="PTHR11995">
    <property type="entry name" value="NADH DEHYDROGENASE"/>
    <property type="match status" value="1"/>
</dbReference>
<dbReference type="InterPro" id="IPR006138">
    <property type="entry name" value="NADH_UQ_OxRdtase_20Kd_su"/>
</dbReference>
<dbReference type="GO" id="GO:0015990">
    <property type="term" value="P:electron transport coupled proton transport"/>
    <property type="evidence" value="ECO:0007669"/>
    <property type="project" value="TreeGrafter"/>
</dbReference>
<dbReference type="GO" id="GO:0008137">
    <property type="term" value="F:NADH dehydrogenase (ubiquinone) activity"/>
    <property type="evidence" value="ECO:0007669"/>
    <property type="project" value="InterPro"/>
</dbReference>
<evidence type="ECO:0000313" key="4">
    <source>
        <dbReference type="EMBL" id="KSW12077.1"/>
    </source>
</evidence>
<keyword evidence="2" id="KW-0408">Iron</keyword>
<evidence type="ECO:0000259" key="3">
    <source>
        <dbReference type="Pfam" id="PF01058"/>
    </source>
</evidence>
<comment type="caution">
    <text evidence="4">The sequence shown here is derived from an EMBL/GenBank/DDBJ whole genome shotgun (WGS) entry which is preliminary data.</text>
</comment>
<dbReference type="EMBL" id="LNTB01000001">
    <property type="protein sequence ID" value="KSW12077.1"/>
    <property type="molecule type" value="Genomic_DNA"/>
</dbReference>
<dbReference type="Pfam" id="PF01058">
    <property type="entry name" value="Oxidored_q6"/>
    <property type="match status" value="1"/>
</dbReference>
<keyword evidence="2" id="KW-0479">Metal-binding</keyword>
<keyword evidence="2" id="KW-0004">4Fe-4S</keyword>
<dbReference type="GO" id="GO:0045271">
    <property type="term" value="C:respiratory chain complex I"/>
    <property type="evidence" value="ECO:0007669"/>
    <property type="project" value="TreeGrafter"/>
</dbReference>
<dbReference type="SUPFAM" id="SSF56770">
    <property type="entry name" value="HydA/Nqo6-like"/>
    <property type="match status" value="1"/>
</dbReference>
<evidence type="ECO:0000256" key="2">
    <source>
        <dbReference type="RuleBase" id="RU004464"/>
    </source>
</evidence>
<accession>A0A0V8RVK6</accession>
<dbReference type="STRING" id="2309.CF15_04685"/>
<reference evidence="4 5" key="1">
    <citation type="submission" date="2015-11" db="EMBL/GenBank/DDBJ databases">
        <title>Genome sequence of Pyrodictium occultum PL-19, a marine hyperthermophilic archaeon isolated from Volcano, Italy.</title>
        <authorList>
            <person name="Utturkar S."/>
            <person name="Huber H."/>
            <person name="Leptihn S."/>
            <person name="Brown S."/>
            <person name="Stetter K.O."/>
            <person name="Podar M."/>
        </authorList>
    </citation>
    <scope>NUCLEOTIDE SEQUENCE [LARGE SCALE GENOMIC DNA]</scope>
    <source>
        <strain evidence="4 5">PL-19</strain>
    </source>
</reference>
<protein>
    <submittedName>
        <fullName evidence="4">NADH-quinone oxidoreductase subunit B</fullName>
    </submittedName>
</protein>
<proteinExistence type="inferred from homology"/>
<organism evidence="4 5">
    <name type="scientific">Pyrodictium occultum</name>
    <dbReference type="NCBI Taxonomy" id="2309"/>
    <lineage>
        <taxon>Archaea</taxon>
        <taxon>Thermoproteota</taxon>
        <taxon>Thermoprotei</taxon>
        <taxon>Desulfurococcales</taxon>
        <taxon>Pyrodictiaceae</taxon>
        <taxon>Pyrodictium</taxon>
    </lineage>
</organism>
<evidence type="ECO:0000256" key="1">
    <source>
        <dbReference type="ARBA" id="ARBA00009173"/>
    </source>
</evidence>
<dbReference type="Gene3D" id="3.40.50.12280">
    <property type="match status" value="1"/>
</dbReference>
<keyword evidence="2" id="KW-0520">NAD</keyword>
<dbReference type="NCBIfam" id="NF005012">
    <property type="entry name" value="PRK06411.1"/>
    <property type="match status" value="1"/>
</dbReference>